<organism evidence="1 2">
    <name type="scientific">candidate division MSBL1 archaeon SCGC-AAA259O05</name>
    <dbReference type="NCBI Taxonomy" id="1698271"/>
    <lineage>
        <taxon>Archaea</taxon>
        <taxon>Methanobacteriati</taxon>
        <taxon>Methanobacteriota</taxon>
        <taxon>candidate division MSBL1</taxon>
    </lineage>
</organism>
<protein>
    <submittedName>
        <fullName evidence="1">Uncharacterized protein</fullName>
    </submittedName>
</protein>
<sequence>YSPNPLRRYEQSVDYLLDVPWPQRYGKLLSLYYTTLELFRPFIGPFIRNREKAKTTLGVKSIIVGNKSIRLMTPMILRDHTQYNDEKISPPS</sequence>
<dbReference type="EMBL" id="LHXV01000047">
    <property type="protein sequence ID" value="KXB00505.1"/>
    <property type="molecule type" value="Genomic_DNA"/>
</dbReference>
<gene>
    <name evidence="1" type="ORF">AKJ41_03980</name>
</gene>
<evidence type="ECO:0000313" key="2">
    <source>
        <dbReference type="Proteomes" id="UP000070344"/>
    </source>
</evidence>
<reference evidence="1 2" key="1">
    <citation type="journal article" date="2016" name="Sci. Rep.">
        <title>Metabolic traits of an uncultured archaeal lineage -MSBL1- from brine pools of the Red Sea.</title>
        <authorList>
            <person name="Mwirichia R."/>
            <person name="Alam I."/>
            <person name="Rashid M."/>
            <person name="Vinu M."/>
            <person name="Ba-Alawi W."/>
            <person name="Anthony Kamau A."/>
            <person name="Kamanda Ngugi D."/>
            <person name="Goker M."/>
            <person name="Klenk H.P."/>
            <person name="Bajic V."/>
            <person name="Stingl U."/>
        </authorList>
    </citation>
    <scope>NUCLEOTIDE SEQUENCE [LARGE SCALE GENOMIC DNA]</scope>
    <source>
        <strain evidence="1">SCGC-AAA259O05</strain>
    </source>
</reference>
<evidence type="ECO:0000313" key="1">
    <source>
        <dbReference type="EMBL" id="KXB00505.1"/>
    </source>
</evidence>
<proteinExistence type="predicted"/>
<accession>A0A133V262</accession>
<keyword evidence="2" id="KW-1185">Reference proteome</keyword>
<dbReference type="AlphaFoldDB" id="A0A133V262"/>
<dbReference type="Proteomes" id="UP000070344">
    <property type="component" value="Unassembled WGS sequence"/>
</dbReference>
<comment type="caution">
    <text evidence="1">The sequence shown here is derived from an EMBL/GenBank/DDBJ whole genome shotgun (WGS) entry which is preliminary data.</text>
</comment>
<name>A0A133V262_9EURY</name>
<feature type="non-terminal residue" evidence="1">
    <location>
        <position position="1"/>
    </location>
</feature>